<sequence>MLDLLFRGGNMLAILGWVALAAAPLLPRHKDRLRTAAGLAVPLLFAAAYVGLVGTSWGSAQGDYESIAAVRALFDSPGMLVAGWLHYLAFDLFVGTWIAREGERAGLPHLLLIPCFVLTFLFGPAGLLAFALLRAGFGRRAPGLVAEA</sequence>
<feature type="transmembrane region" description="Helical" evidence="1">
    <location>
        <begin position="110"/>
        <end position="133"/>
    </location>
</feature>
<dbReference type="Proteomes" id="UP000700706">
    <property type="component" value="Unassembled WGS sequence"/>
</dbReference>
<gene>
    <name evidence="2" type="ORF">JF625_00445</name>
</gene>
<reference evidence="2" key="1">
    <citation type="submission" date="2020-06" db="EMBL/GenBank/DDBJ databases">
        <title>Stable isotope informed genome-resolved metagenomics uncovers potential trophic interactions in rhizosphere soil.</title>
        <authorList>
            <person name="Starr E.P."/>
            <person name="Shi S."/>
            <person name="Blazewicz S.J."/>
            <person name="Koch B.J."/>
            <person name="Probst A.J."/>
            <person name="Hungate B.A."/>
            <person name="Pett-Ridge J."/>
            <person name="Firestone M.K."/>
            <person name="Banfield J.F."/>
        </authorList>
    </citation>
    <scope>NUCLEOTIDE SEQUENCE</scope>
    <source>
        <strain evidence="2">YM_69_17</strain>
    </source>
</reference>
<feature type="transmembrane region" description="Helical" evidence="1">
    <location>
        <begin position="78"/>
        <end position="98"/>
    </location>
</feature>
<comment type="caution">
    <text evidence="2">The sequence shown here is derived from an EMBL/GenBank/DDBJ whole genome shotgun (WGS) entry which is preliminary data.</text>
</comment>
<protein>
    <submittedName>
        <fullName evidence="2">DUF4281 domain-containing protein</fullName>
    </submittedName>
</protein>
<evidence type="ECO:0000256" key="1">
    <source>
        <dbReference type="SAM" id="Phobius"/>
    </source>
</evidence>
<keyword evidence="1" id="KW-0812">Transmembrane</keyword>
<proteinExistence type="predicted"/>
<dbReference type="Pfam" id="PF14108">
    <property type="entry name" value="ABA4-like"/>
    <property type="match status" value="1"/>
</dbReference>
<evidence type="ECO:0000313" key="3">
    <source>
        <dbReference type="Proteomes" id="UP000700706"/>
    </source>
</evidence>
<dbReference type="InterPro" id="IPR025461">
    <property type="entry name" value="ABA4-like"/>
</dbReference>
<evidence type="ECO:0000313" key="2">
    <source>
        <dbReference type="EMBL" id="MBW8723615.1"/>
    </source>
</evidence>
<accession>A0A952FI96</accession>
<feature type="transmembrane region" description="Helical" evidence="1">
    <location>
        <begin position="6"/>
        <end position="26"/>
    </location>
</feature>
<keyword evidence="1" id="KW-1133">Transmembrane helix</keyword>
<name>A0A952FI96_9PROT</name>
<dbReference type="EMBL" id="JAEKLZ010000017">
    <property type="protein sequence ID" value="MBW8723615.1"/>
    <property type="molecule type" value="Genomic_DNA"/>
</dbReference>
<organism evidence="2 3">
    <name type="scientific">Inquilinus limosus</name>
    <dbReference type="NCBI Taxonomy" id="171674"/>
    <lineage>
        <taxon>Bacteria</taxon>
        <taxon>Pseudomonadati</taxon>
        <taxon>Pseudomonadota</taxon>
        <taxon>Alphaproteobacteria</taxon>
        <taxon>Rhodospirillales</taxon>
        <taxon>Rhodospirillaceae</taxon>
        <taxon>Inquilinus</taxon>
    </lineage>
</organism>
<keyword evidence="1" id="KW-0472">Membrane</keyword>
<feature type="transmembrane region" description="Helical" evidence="1">
    <location>
        <begin position="38"/>
        <end position="58"/>
    </location>
</feature>
<dbReference type="AlphaFoldDB" id="A0A952FI96"/>